<feature type="chain" id="PRO_5042280545" evidence="1">
    <location>
        <begin position="22"/>
        <end position="185"/>
    </location>
</feature>
<accession>A0AAD6ZA73</accession>
<proteinExistence type="predicted"/>
<dbReference type="Gene3D" id="2.80.10.50">
    <property type="match status" value="1"/>
</dbReference>
<keyword evidence="1" id="KW-0732">Signal</keyword>
<dbReference type="InterPro" id="IPR035992">
    <property type="entry name" value="Ricin_B-like_lectins"/>
</dbReference>
<keyword evidence="3" id="KW-1185">Reference proteome</keyword>
<dbReference type="Proteomes" id="UP001218218">
    <property type="component" value="Unassembled WGS sequence"/>
</dbReference>
<dbReference type="EMBL" id="JARIHO010000069">
    <property type="protein sequence ID" value="KAJ7312886.1"/>
    <property type="molecule type" value="Genomic_DNA"/>
</dbReference>
<name>A0AAD6ZA73_9AGAR</name>
<protein>
    <submittedName>
        <fullName evidence="2">Uncharacterized protein</fullName>
    </submittedName>
</protein>
<comment type="caution">
    <text evidence="2">The sequence shown here is derived from an EMBL/GenBank/DDBJ whole genome shotgun (WGS) entry which is preliminary data.</text>
</comment>
<sequence>MISAAAVVTACIAAMSGIVSATPAPLQSALCNPNFEGAGVSIIDVGVEWGVSPIVAGTALDRTLGGFPPNATAEWHIQQTGTFPPTYIVKEINHNDLVVDIAANGLLTLEKIDPTKPTQTWQISCNSCSSGASSTPGGVEFASGCKIVSAPSGLCVRVEHAGVRIGTAECDPVVAQNWDFWTATA</sequence>
<reference evidence="2" key="1">
    <citation type="submission" date="2023-03" db="EMBL/GenBank/DDBJ databases">
        <title>Massive genome expansion in bonnet fungi (Mycena s.s.) driven by repeated elements and novel gene families across ecological guilds.</title>
        <authorList>
            <consortium name="Lawrence Berkeley National Laboratory"/>
            <person name="Harder C.B."/>
            <person name="Miyauchi S."/>
            <person name="Viragh M."/>
            <person name="Kuo A."/>
            <person name="Thoen E."/>
            <person name="Andreopoulos B."/>
            <person name="Lu D."/>
            <person name="Skrede I."/>
            <person name="Drula E."/>
            <person name="Henrissat B."/>
            <person name="Morin E."/>
            <person name="Kohler A."/>
            <person name="Barry K."/>
            <person name="LaButti K."/>
            <person name="Morin E."/>
            <person name="Salamov A."/>
            <person name="Lipzen A."/>
            <person name="Mereny Z."/>
            <person name="Hegedus B."/>
            <person name="Baldrian P."/>
            <person name="Stursova M."/>
            <person name="Weitz H."/>
            <person name="Taylor A."/>
            <person name="Grigoriev I.V."/>
            <person name="Nagy L.G."/>
            <person name="Martin F."/>
            <person name="Kauserud H."/>
        </authorList>
    </citation>
    <scope>NUCLEOTIDE SEQUENCE</scope>
    <source>
        <strain evidence="2">CBHHK002</strain>
    </source>
</reference>
<organism evidence="2 3">
    <name type="scientific">Mycena albidolilacea</name>
    <dbReference type="NCBI Taxonomy" id="1033008"/>
    <lineage>
        <taxon>Eukaryota</taxon>
        <taxon>Fungi</taxon>
        <taxon>Dikarya</taxon>
        <taxon>Basidiomycota</taxon>
        <taxon>Agaricomycotina</taxon>
        <taxon>Agaricomycetes</taxon>
        <taxon>Agaricomycetidae</taxon>
        <taxon>Agaricales</taxon>
        <taxon>Marasmiineae</taxon>
        <taxon>Mycenaceae</taxon>
        <taxon>Mycena</taxon>
    </lineage>
</organism>
<dbReference type="AlphaFoldDB" id="A0AAD6ZA73"/>
<evidence type="ECO:0000313" key="2">
    <source>
        <dbReference type="EMBL" id="KAJ7312886.1"/>
    </source>
</evidence>
<evidence type="ECO:0000313" key="3">
    <source>
        <dbReference type="Proteomes" id="UP001218218"/>
    </source>
</evidence>
<dbReference type="SUPFAM" id="SSF50370">
    <property type="entry name" value="Ricin B-like lectins"/>
    <property type="match status" value="1"/>
</dbReference>
<gene>
    <name evidence="2" type="ORF">DFH08DRAFT_1042213</name>
</gene>
<evidence type="ECO:0000256" key="1">
    <source>
        <dbReference type="SAM" id="SignalP"/>
    </source>
</evidence>
<feature type="signal peptide" evidence="1">
    <location>
        <begin position="1"/>
        <end position="21"/>
    </location>
</feature>